<accession>A0A6S6U2A2</accession>
<dbReference type="AlphaFoldDB" id="A0A6S6U2A2"/>
<evidence type="ECO:0000313" key="1">
    <source>
        <dbReference type="EMBL" id="CAA6822993.1"/>
    </source>
</evidence>
<protein>
    <submittedName>
        <fullName evidence="1">Uncharacterized protein</fullName>
    </submittedName>
</protein>
<dbReference type="EMBL" id="CACVAS010000117">
    <property type="protein sequence ID" value="CAA6822993.1"/>
    <property type="molecule type" value="Genomic_DNA"/>
</dbReference>
<proteinExistence type="predicted"/>
<gene>
    <name evidence="1" type="ORF">HELGO_WM860</name>
</gene>
<reference evidence="1" key="1">
    <citation type="submission" date="2020-01" db="EMBL/GenBank/DDBJ databases">
        <authorList>
            <person name="Meier V. D."/>
            <person name="Meier V D."/>
        </authorList>
    </citation>
    <scope>NUCLEOTIDE SEQUENCE</scope>
    <source>
        <strain evidence="1">HLG_WM_MAG_01</strain>
    </source>
</reference>
<organism evidence="1">
    <name type="scientific">uncultured Sulfurovum sp</name>
    <dbReference type="NCBI Taxonomy" id="269237"/>
    <lineage>
        <taxon>Bacteria</taxon>
        <taxon>Pseudomonadati</taxon>
        <taxon>Campylobacterota</taxon>
        <taxon>Epsilonproteobacteria</taxon>
        <taxon>Campylobacterales</taxon>
        <taxon>Sulfurovaceae</taxon>
        <taxon>Sulfurovum</taxon>
        <taxon>environmental samples</taxon>
    </lineage>
</organism>
<name>A0A6S6U2A2_9BACT</name>
<sequence length="71" mass="8135">MDTNNNFNMSDSADYRKEFITELCNSLESNLCVNRAIEVIIKTKGWYECDWNDIALEGEKGNVFIHLGVSD</sequence>